<accession>A0ABR0EIL5</accession>
<feature type="domain" description="Spindle pole body-associated protein cut12" evidence="2">
    <location>
        <begin position="176"/>
        <end position="290"/>
    </location>
</feature>
<comment type="caution">
    <text evidence="3">The sequence shown here is derived from an EMBL/GenBank/DDBJ whole genome shotgun (WGS) entry which is preliminary data.</text>
</comment>
<gene>
    <name evidence="3" type="ORF">PRZ48_007169</name>
</gene>
<feature type="region of interest" description="Disordered" evidence="1">
    <location>
        <begin position="241"/>
        <end position="267"/>
    </location>
</feature>
<dbReference type="Proteomes" id="UP001305779">
    <property type="component" value="Unassembled WGS sequence"/>
</dbReference>
<feature type="region of interest" description="Disordered" evidence="1">
    <location>
        <begin position="1"/>
        <end position="30"/>
    </location>
</feature>
<keyword evidence="4" id="KW-1185">Reference proteome</keyword>
<feature type="compositionally biased region" description="Basic and acidic residues" evidence="1">
    <location>
        <begin position="355"/>
        <end position="375"/>
    </location>
</feature>
<feature type="region of interest" description="Disordered" evidence="1">
    <location>
        <begin position="44"/>
        <end position="217"/>
    </location>
</feature>
<dbReference type="Pfam" id="PF11500">
    <property type="entry name" value="Cut12"/>
    <property type="match status" value="1"/>
</dbReference>
<organism evidence="3 4">
    <name type="scientific">Zasmidium cellare</name>
    <name type="common">Wine cellar mold</name>
    <name type="synonym">Racodium cellare</name>
    <dbReference type="NCBI Taxonomy" id="395010"/>
    <lineage>
        <taxon>Eukaryota</taxon>
        <taxon>Fungi</taxon>
        <taxon>Dikarya</taxon>
        <taxon>Ascomycota</taxon>
        <taxon>Pezizomycotina</taxon>
        <taxon>Dothideomycetes</taxon>
        <taxon>Dothideomycetidae</taxon>
        <taxon>Mycosphaerellales</taxon>
        <taxon>Mycosphaerellaceae</taxon>
        <taxon>Zasmidium</taxon>
    </lineage>
</organism>
<dbReference type="EMBL" id="JAXOVC010000005">
    <property type="protein sequence ID" value="KAK4501361.1"/>
    <property type="molecule type" value="Genomic_DNA"/>
</dbReference>
<name>A0ABR0EIL5_ZASCE</name>
<dbReference type="InterPro" id="IPR021589">
    <property type="entry name" value="Cut12"/>
</dbReference>
<feature type="compositionally biased region" description="Basic and acidic residues" evidence="1">
    <location>
        <begin position="165"/>
        <end position="188"/>
    </location>
</feature>
<feature type="region of interest" description="Disordered" evidence="1">
    <location>
        <begin position="288"/>
        <end position="564"/>
    </location>
</feature>
<reference evidence="3 4" key="1">
    <citation type="journal article" date="2023" name="G3 (Bethesda)">
        <title>A chromosome-level genome assembly of Zasmidium syzygii isolated from banana leaves.</title>
        <authorList>
            <person name="van Westerhoven A.C."/>
            <person name="Mehrabi R."/>
            <person name="Talebi R."/>
            <person name="Steentjes M.B.F."/>
            <person name="Corcolon B."/>
            <person name="Chong P.A."/>
            <person name="Kema G.H.J."/>
            <person name="Seidl M.F."/>
        </authorList>
    </citation>
    <scope>NUCLEOTIDE SEQUENCE [LARGE SCALE GENOMIC DNA]</scope>
    <source>
        <strain evidence="3 4">P124</strain>
    </source>
</reference>
<evidence type="ECO:0000256" key="1">
    <source>
        <dbReference type="SAM" id="MobiDB-lite"/>
    </source>
</evidence>
<feature type="compositionally biased region" description="Polar residues" evidence="1">
    <location>
        <begin position="415"/>
        <end position="432"/>
    </location>
</feature>
<evidence type="ECO:0000313" key="3">
    <source>
        <dbReference type="EMBL" id="KAK4501361.1"/>
    </source>
</evidence>
<evidence type="ECO:0000313" key="4">
    <source>
        <dbReference type="Proteomes" id="UP001305779"/>
    </source>
</evidence>
<evidence type="ECO:0000259" key="2">
    <source>
        <dbReference type="Pfam" id="PF11500"/>
    </source>
</evidence>
<protein>
    <recommendedName>
        <fullName evidence="2">Spindle pole body-associated protein cut12 domain-containing protein</fullName>
    </recommendedName>
</protein>
<feature type="compositionally biased region" description="Polar residues" evidence="1">
    <location>
        <begin position="540"/>
        <end position="549"/>
    </location>
</feature>
<feature type="compositionally biased region" description="Basic and acidic residues" evidence="1">
    <location>
        <begin position="320"/>
        <end position="332"/>
    </location>
</feature>
<proteinExistence type="predicted"/>
<feature type="compositionally biased region" description="Polar residues" evidence="1">
    <location>
        <begin position="307"/>
        <end position="319"/>
    </location>
</feature>
<sequence length="600" mass="66969">MLHWLAGQKSHDNDADPDATGYEEPPETPAPVFAVRAFKHAIFGTPATQAKPRRHSNTETLRPRHNGRPSMPRPKSASDTHTLGKIENAIDEEPVPSSPLPSPTKGILLTPGTGTTRRKTVSFGLNVVDNEQKRPMTSGLPDDCPGKFPSPWSKPTAELDSSDELVEKPRGRSRLTEAFEQVREESAKRKPKSSRQQKEKDGLDTTMDVTEPNSESGRYWKHEYDIYRERTTREVKKLVEKQRSAKRYASEKDSECQEVRDELRRERKRADRLEKRAAELEAQLKELQEQVQSNHAGGQIAEVESLPTGSRLSTTSQPKEVQRVEKPERNSWRESLVQLSRRDTKTEETTTADSSTKHKDQPIPAQDRDTAAEKKARPRRIHTKPKDDLWAPSSSLQAPAQVEPNPPSPKATRAMNDTTAAPLQSLSVNTIAQKEDSLSLAMSMGMQPPSPQRENRHDSPIRSPGLPSPSPELPARSTPRPSSWTRKSSKSDDTSILVPESSPFQPEAVSERPNILTGQPVPIKPTLRPTPKAPDVKENVSPTGRSQQPRNEENMKPSAAWNAMSNVAAERRVVSKGKEIEADRLAKARARLQERGRQVS</sequence>
<feature type="compositionally biased region" description="Polar residues" evidence="1">
    <location>
        <begin position="207"/>
        <end position="216"/>
    </location>
</feature>